<dbReference type="CDD" id="cd07302">
    <property type="entry name" value="CHD"/>
    <property type="match status" value="1"/>
</dbReference>
<organism evidence="3 4">
    <name type="scientific">Sulfidibacter corallicola</name>
    <dbReference type="NCBI Taxonomy" id="2818388"/>
    <lineage>
        <taxon>Bacteria</taxon>
        <taxon>Pseudomonadati</taxon>
        <taxon>Acidobacteriota</taxon>
        <taxon>Holophagae</taxon>
        <taxon>Acanthopleuribacterales</taxon>
        <taxon>Acanthopleuribacteraceae</taxon>
        <taxon>Sulfidibacter</taxon>
    </lineage>
</organism>
<dbReference type="GO" id="GO:0006171">
    <property type="term" value="P:cAMP biosynthetic process"/>
    <property type="evidence" value="ECO:0007669"/>
    <property type="project" value="TreeGrafter"/>
</dbReference>
<evidence type="ECO:0000313" key="4">
    <source>
        <dbReference type="Proteomes" id="UP000663929"/>
    </source>
</evidence>
<evidence type="ECO:0000259" key="2">
    <source>
        <dbReference type="PROSITE" id="PS50125"/>
    </source>
</evidence>
<protein>
    <recommendedName>
        <fullName evidence="2">Guanylate cyclase domain-containing protein</fullName>
    </recommendedName>
</protein>
<dbReference type="RefSeq" id="WP_237380048.1">
    <property type="nucleotide sequence ID" value="NZ_CP071793.1"/>
</dbReference>
<dbReference type="Gene3D" id="3.30.70.1230">
    <property type="entry name" value="Nucleotide cyclase"/>
    <property type="match status" value="1"/>
</dbReference>
<dbReference type="Pfam" id="PF00211">
    <property type="entry name" value="Guanylate_cyc"/>
    <property type="match status" value="1"/>
</dbReference>
<dbReference type="InterPro" id="IPR011006">
    <property type="entry name" value="CheY-like_superfamily"/>
</dbReference>
<dbReference type="KEGG" id="scor:J3U87_32810"/>
<dbReference type="AlphaFoldDB" id="A0A8A4TNB9"/>
<evidence type="ECO:0000256" key="1">
    <source>
        <dbReference type="SAM" id="MobiDB-lite"/>
    </source>
</evidence>
<feature type="region of interest" description="Disordered" evidence="1">
    <location>
        <begin position="1"/>
        <end position="24"/>
    </location>
</feature>
<feature type="domain" description="Guanylate cyclase" evidence="2">
    <location>
        <begin position="223"/>
        <end position="349"/>
    </location>
</feature>
<dbReference type="SUPFAM" id="SSF52172">
    <property type="entry name" value="CheY-like"/>
    <property type="match status" value="1"/>
</dbReference>
<dbReference type="EMBL" id="CP071793">
    <property type="protein sequence ID" value="QTD50391.1"/>
    <property type="molecule type" value="Genomic_DNA"/>
</dbReference>
<dbReference type="GO" id="GO:0004016">
    <property type="term" value="F:adenylate cyclase activity"/>
    <property type="evidence" value="ECO:0007669"/>
    <property type="project" value="UniProtKB-ARBA"/>
</dbReference>
<dbReference type="InterPro" id="IPR001054">
    <property type="entry name" value="A/G_cyclase"/>
</dbReference>
<evidence type="ECO:0000313" key="3">
    <source>
        <dbReference type="EMBL" id="QTD50391.1"/>
    </source>
</evidence>
<dbReference type="PANTHER" id="PTHR43081:SF1">
    <property type="entry name" value="ADENYLATE CYCLASE, TERMINAL-DIFFERENTIATION SPECIFIC"/>
    <property type="match status" value="1"/>
</dbReference>
<keyword evidence="4" id="KW-1185">Reference proteome</keyword>
<proteinExistence type="predicted"/>
<dbReference type="SUPFAM" id="SSF55073">
    <property type="entry name" value="Nucleotide cyclase"/>
    <property type="match status" value="1"/>
</dbReference>
<dbReference type="PROSITE" id="PS50125">
    <property type="entry name" value="GUANYLATE_CYCLASE_2"/>
    <property type="match status" value="1"/>
</dbReference>
<dbReference type="PANTHER" id="PTHR43081">
    <property type="entry name" value="ADENYLATE CYCLASE, TERMINAL-DIFFERENTIATION SPECIFIC-RELATED"/>
    <property type="match status" value="1"/>
</dbReference>
<dbReference type="Gene3D" id="3.40.50.2300">
    <property type="match status" value="1"/>
</dbReference>
<accession>A0A8A4TNB9</accession>
<dbReference type="GO" id="GO:0035556">
    <property type="term" value="P:intracellular signal transduction"/>
    <property type="evidence" value="ECO:0007669"/>
    <property type="project" value="InterPro"/>
</dbReference>
<name>A0A8A4TNB9_SULCO</name>
<reference evidence="3" key="1">
    <citation type="submission" date="2021-03" db="EMBL/GenBank/DDBJ databases">
        <title>Acanthopleuribacteraceae sp. M133.</title>
        <authorList>
            <person name="Wang G."/>
        </authorList>
    </citation>
    <scope>NUCLEOTIDE SEQUENCE</scope>
    <source>
        <strain evidence="3">M133</strain>
    </source>
</reference>
<sequence>MADSLHAPYPFEDKPEIPDDAMNDSLSFVEENDEPEEEQAAPWTILIVDDEPDVHQVTRLALSGTRFSDRGLQFVNAYSAAQAAEILGVRDDIAVALIDVVMEREDAGLWLVRHIREDLGNKHMRLVLRTGQPGYAPETQIIQEFDINDYKTKTELTAQKLFNTVLVALRSFKDIRELELTNQKLQRLITAYSRFVPHQFLAFLHKESITQVKLGDQIEREMTVLFSDIRDFTQLSELMTPRENFRFINSYLGRMEPIIGEHGGFIDKYIGDAIMALFPNSADAALSAALHMLRILTPYNEGRARAGYPPIRIGIGLHTGSLMLGTVGGENRMDHTVISQSVNLASRIESATKIFDSGCLITGKTHAQLKDPHHYQLRLLDRLVVKGKNEPVTIYEAFDADPEPVASLKRKTLSEFQEAIHLFREGRYHRAHDLFSRICRINPADRAAQLYVERCGTSTLRNAPSL</sequence>
<dbReference type="SMART" id="SM00044">
    <property type="entry name" value="CYCc"/>
    <property type="match status" value="1"/>
</dbReference>
<dbReference type="Proteomes" id="UP000663929">
    <property type="component" value="Chromosome"/>
</dbReference>
<gene>
    <name evidence="3" type="ORF">J3U87_32810</name>
</gene>
<dbReference type="InterPro" id="IPR029787">
    <property type="entry name" value="Nucleotide_cyclase"/>
</dbReference>
<dbReference type="InterPro" id="IPR050697">
    <property type="entry name" value="Adenylyl/Guanylyl_Cyclase_3/4"/>
</dbReference>